<dbReference type="Gene3D" id="3.30.300.30">
    <property type="match status" value="4"/>
</dbReference>
<gene>
    <name evidence="8" type="ORF">HFV08_21710</name>
</gene>
<accession>A0ABX1H9A0</accession>
<dbReference type="InterPro" id="IPR023213">
    <property type="entry name" value="CAT-like_dom_sf"/>
</dbReference>
<dbReference type="SUPFAM" id="SSF56801">
    <property type="entry name" value="Acetyl-CoA synthetase-like"/>
    <property type="match status" value="4"/>
</dbReference>
<evidence type="ECO:0000256" key="4">
    <source>
        <dbReference type="ARBA" id="ARBA00022737"/>
    </source>
</evidence>
<keyword evidence="4" id="KW-0677">Repeat</keyword>
<dbReference type="Gene3D" id="3.30.559.10">
    <property type="entry name" value="Chloramphenicol acetyltransferase-like domain"/>
    <property type="match status" value="7"/>
</dbReference>
<dbReference type="InterPro" id="IPR001242">
    <property type="entry name" value="Condensation_dom"/>
</dbReference>
<dbReference type="EMBL" id="JAAWWP010000014">
    <property type="protein sequence ID" value="NKI43819.1"/>
    <property type="molecule type" value="Genomic_DNA"/>
</dbReference>
<dbReference type="Gene3D" id="3.30.559.30">
    <property type="entry name" value="Nonribosomal peptide synthetase, condensation domain"/>
    <property type="match status" value="7"/>
</dbReference>
<keyword evidence="5" id="KW-0045">Antibiotic biosynthesis</keyword>
<dbReference type="Pfam" id="PF00501">
    <property type="entry name" value="AMP-binding"/>
    <property type="match status" value="4"/>
</dbReference>
<dbReference type="InterPro" id="IPR010060">
    <property type="entry name" value="NRPS_synth"/>
</dbReference>
<evidence type="ECO:0000256" key="1">
    <source>
        <dbReference type="ARBA" id="ARBA00001957"/>
    </source>
</evidence>
<dbReference type="SUPFAM" id="SSF52777">
    <property type="entry name" value="CoA-dependent acyltransferases"/>
    <property type="match status" value="14"/>
</dbReference>
<feature type="domain" description="Carrier" evidence="7">
    <location>
        <begin position="2460"/>
        <end position="2535"/>
    </location>
</feature>
<dbReference type="CDD" id="cd19540">
    <property type="entry name" value="LCL_NRPS-like"/>
    <property type="match status" value="1"/>
</dbReference>
<dbReference type="InterPro" id="IPR009081">
    <property type="entry name" value="PP-bd_ACP"/>
</dbReference>
<dbReference type="Gene3D" id="3.40.50.980">
    <property type="match status" value="6"/>
</dbReference>
<sequence length="5647" mass="598721">MEDPVTTGAPSGLQDILPLSPLQQGLYFLSSYDDGALDVYTVQLAMELDGKLDTGRLRRAAGALLERHPNLRAAFRQRKNGEAVTLIPREVELPFHEVDLTALDEEEAARRLDSLTGSDRLARFDLATPPLVRFTLIRTGGNRHRLLLSHHHLLLDGWSTARLVQELFTLYREDGATTSLPAVRPYRDYLAWAAARDKDADEAAWRTALSGLEGPTLLAPALSGGPAAEPATLDVALDDRLGADLAALARRLDVTLPVVVQTLWALVIGEATGREDIVCGTTVSGRPAELTGVEHMVGLFINTLPVRVRTSPAESLAELVARVAREQGALLAHHHIALSEIQRLAGHGALFDTLCVFENYLVDQSGNSQGESGTDFGGLRVAAVSGQDATHYPLTLVAAPTPGGLALKLRYRQDALTTGEAARLAAHLRTAAAALVRDPGQPLARLDLLTPAERTQVLTTFNSDTTEVRPATLGALFEQQAAAHPDLPAVVDGAETLGYAALDTRANALAHHLIRLGVGPEDAVAVALERGADLEIAMLAVAKAGGVFAPLDPDYPTERLARLTAALNARVVVARDPEAARAWSGTATVTTPTPPEGTPAHRPTDADRRAPLRLDNSAYVIFTSGSTGEPKGVIIPHRPLADLVAWARACFRTGPGDRVTQFASPSFDVTFCELANSLFAGATLVVVPEERRAGQPLTDFLREADLSLAVIPPSVVASLPLDAELPARMALIVGTEALPPETVRAWAARHRMHNAYGPTEAVVNSATWPVPRDWTGGAVPIGPPDVNKRAYVLDRMLRPVAPGVLGELYLAGTGLARGYLGRPATTADRFVACPFGPAGTRMYRTGDLARWNETGELEYAGRTDHQLKIRGFRIEPGEVEAVLTAHPRLAQAVVTAHEDDRGVKRLVAHLVAAPGAEPDPAEVSAWAGERLPEHMVPSALVVLDALPLTAANKIDRTALPAPEAPAAGGTAPRTEAEELMAGLFTEVLRVPGVGAHDSFFALGGDSISSIQLVGAARRKGLLLRPRDVFEARTVEALAQVARRAPAPTAAAGQDQGTAPLTPILRWLVERGGPIADYHQSTVLHTPAGARTAHLEKGLAQVLAHHGALRAVLSTGGLTIPPPAKGPAAVPLTRVDAVSVPEAELPAALRAHAGEAARLLDPFAGSMLRAVWLDAGPDRDGLLAVLVHHAVVDGVSWRVLTEDLATALEAARTGTPAALPPVATPLRTWAAGLAEAAAAPGRLAELPHWESVLAPRPAPLAAPLDPARDTLATVRTVAVRLDGPEARALLGPLPERFHAGPDEVLLTALALAVRAWRGRPAPLLVDIEGHGRAEEAVPGADLSRTVGWFTSVHPVRLDLPAGAPLAGALKQVKEQLRLRTGDGLGHGLLRHLNPGTGPRLAALGSPEIGYNYLGRFTAGSGSEGTGERAPWSAAVTGSLGGGADERLPASHTLQLNASALDTPEGLVLQASFSFPERLLDTGSVEELSRRWLAALGDLARLADDPAGGGHTPSDFPLATATQDEIDALEEARGPLDDVLPLSPLQEGLYFLATMGAETEGPDVYTTQLVLDIDGALDTGRLREAARQLLARHPNLRAGFHARPGGEAPLAVIGRDTEMPLAVHDFTADPDGEAAARALLAADRARPFDLARPPLMRMTVARLGESRRLLALTSHHILLDGWSGPLLVQDLLGLYHGTPAAPARPYRDHLRRLAARDRAATRTAWAAALAGLDGPTHLVPGAREMPAGVPERVEVELPGELPARLAAFARAQQVTVNSVLQSAWGLLLGWLTGRGDVVFGVTVSGRPADLDGAESMIGLFINTVPARVTARPGMRLAELVAEVSAQQAALMDHQYESLSEIQRAAGHRDLFDTLMLFENFPVDAEELRRSEARAGLAVRGAEGHDATHYPLVLVALPGKDSLALALDHRPELLDRARTEEIARQLTAVLTQLVTEPDRPVHTVHPAGPLPYALDGPARPVTGRPLATRFLDQAAATPEAPALLTGGTTWTYAQLAARTRLLAARLAARGAGPGTLVAVALPRGAELLAALLAVSATGAAYLPLDPHFPAERLAFLLDDARPLLVVEPGSPLLDAPAPGEETASFTAVDPGPQAAAYVLHTSGSTGLPKGVTVTHRNLANLLDAMAEVTALTPGDRLLAVTTVSFDIAVLELFTPLLTGATVVLADRDQARDPLLLARLAAESGAGTLQATPSLWRGIAESAPELIDGLCVLSGGEPLPADLAATLAARGARLVNLYGPTETTVWSTAADLTRQDSVPHVGRALRNTSLHLLDPWLRPVGAGIPGELYIGGAGVARGYLDRPALTAARFVAAPYGEPGARLYRTGDLARWQPDGTLRVLGRTDHQLKVRGHRVEPGEIEAVLRAHPGTGDAVVTGQGEPGGSVRLVAYVTGGTEGLREHLAERLPEYLIPSVIVPLDALPLTANGKTDRAALPAPDATGTARAPRDSREEVMAGLFADLLGLPAVGADDDFFALGGHSLLAMRLANTVRSRLGTDLALRDIFEHPTPAALAAAVLGHTTSRPAPTRRAPAEGERLPLSFAQRRLWFLHRLEGPSATYNLFFALRLGPGLDVAALRAAVRDLLARHESLRTVFPDEDGAPYQHVLDTGTAERALDLEAVTLPAERLPQALRAEATAAVDLTREIPLRVRLLRTGADHVLTVMLHHIAGDEWSMRPLTADLRTAYAARAEGRAPDWPELPVSYGDYALWQREVLGEEDDPESLAARQVAYWRTALDGAPAELALPADRPRPAHEDPAGATVEFSVPPAAHRRLRTLCADSGTSVFMAAQAALGVLLAGHGAGTDLPIGTPVAGRTDAALDDLVGFFVNTLVLRTDVSGRPTFRELLARVRATDLAAFDHADVPFERLVEVLSPERDLGRHPLFQVLLAFQNATGQALTLPGVEVSALGADPGVAKFDLSFTLAEAPGTDGLAGMLTYRTALFDPDSARQLADRYAQLLARLAETPEVPVDRVPLLTDREQDRIRALGTGEAHTLPATTLPALLAGRLAEDPHRTALLDDEQALDRARFTADTGRLAALLRARGTGPGVRVAVALPRSVELVTALHAVHRAGGAYVPVDPAHPAARLRQLLTDSAPRLLLTTAAQASTLPLPENCELLVLDAESTIAELAAARPVGPHPAQRGTDPAYVLYTSGSTGTPKGVDVSHAALLNRLLWMDAAHPLAEDDRVLQKTPATFDVSVWEFFWPFLAGVPLVVLADRAHHDPLQVAAAIRRHRVSTVHFVPSMLAAFADGPATGCTSLRTVFASGEELPGALADTLLAALPGVRLHNLYGPTEAAVDVTAHTAEPGAATAGVPIGRPVWNTGTLVLDPWLRPVPDNVTGELYLTGAQLARGYHRRLALTAERFLADPYGEPGTRMYRTGDLVRRRPDGALVFAGRADGQIKLRGMRVETGEIEAALAAHPQIAACAVVVREDQPGVRHLVGYLVPAAAGADHERIREHLAGQLPAHMVPTALVTLAALPLTASGKLDRAALPAPDLAAAAGGTAPRGMREALLTELFAELLGVPGAGAGDSFFALGGDSILSIQLVARARKLGLLLTPREVFEHKTPAALARAAGSAAALVPAPVPATGRAPLTPLMRWALERGPLGEMHQYQFLTTPAEASAETLTAALRHLLARHPVLRARLTGTGADSALEIPEAGPADLDTEAAALLEHADLSACEESELPAVLGELADSTIKGLDPAAGRMVRALWCERGPRRPGRLLLAVHHLAVDGVSWRILLPQLAAAHRAAVEGTEAELDRAPEGTSYRQWALHLADAARARAESPEAAEWRARDERPRPLLGARPFDAATDTQDTVRHLALTLDTATTRALLTEVPAQVHGGVHEILLAALAVAFAAWRAESGERQAPDVIAVEGHGREQALLPGGDLSATVGWFTSWYPVVLDTAGISPEQALTDPLAAQRIMMAAKEHLRATPDAGIGHGLLRQAGGRPEGAHDPEVVFNYLGRFDGGRTLGEDGEGDWQPAPEQLPARRGDAPVLFPLEVIASTVDGEDGPVLTARWSYAAGLLAEEDARRLAALWSEALTAFAAHRAGPVHTPSDFPLVPLTQPQIDLLQERLPALREVWPLTPLQEGLYFLSAYADEELDVYTMQLVLRLDGGIDAGALRGAAADLLQRHENLRTAFTAVPGGPVVQVVLDAAAVAPDFSESDLSGLPAGEREELLASLVAEDRTRRFALDAPPLLRLRLLRLGEGGAALAVTNHHAVLDGWSVPLLVQELFQLYAARTTGAPAPAPRRPFRDFLSWLAAQEEGASQQAWRQALDGIGEPTLMAPPATGGTALARHLPTVLDEELRADLDALARSADVTLNTVLQYAWGVLLARHTGREDVVFGATVSGRPPELDGAETMTGLFINTLPVRVRQDRHESVRRALARLQDEQSRLSAHQHLGLAQIQRIAGRGELFDTLLVFENYPVDAEGLRRAEKSGALAVTGGDSTDATHYPLTLAVVPGAGRLTLEYRPDLFTEDTARALLARLVHVLRRLAADPGAPAHRIEAVEPAEAARLLHHQGTVTGPHQEGTLPGLLAAQTARDPHRAALVCGPVTWTFAELAARSARLGHELIDRGAGPEDLVALMLPRAADTLAAVFGVLKAGAAYLPLDADYPDERLAFMLADAAPGLLLTTAALRARVPRHYPGQVLVLDDPDLTARLAARPDTDPGDRTRRRPLRADHPAYVIYTSGSTGTPKGVVVSHAGVVNLFHSHRRTLYAPLAARTGRAHLQVGHAWSFSFDASWQPQLWLLDGHCVHVLPEDLQRDAGALAGYLRERAIDFVELAPSVLAQLEQAGLTEGGRCPVPLLGVGGEAVPDAQWTRLRALPGTEVVNLYGPTECTVDSLQAFVAGSERQVIGRPVDNARVHLLDAGLRPVPPGVAGEMYVAGAGLARGYLRRAALTAERFVADPFGPPGARLYRTGDLARWTAEGAVEFLGRADDQVKIRGFRVELGEIESVLAAHPRLTQAVVVAREDNGVRRLVGYAVPGPGAEAPTPAELRALAADRLPEHLVPAAVVLLDALPVTANGKLDRERLPAPDFGEAAGGRRPESEAERALAEAMAQALGLPGIGADADFFALGGDSIVSMQLVGRLRQAGWQVSPRQVFTLRTAAALAAELKRDAPARADDPAGRAGRAPVTPIVEWLRELGGPIGEYSQATVLQVPAALDEGELTAALQALMDRHHLLRARLDRTERGPWSFRIPEPGTVRADSLLTRVDVTAVPAGRELARVMGETLLARTRELDPDGGHMVRAVWFDAGPGRPGRLLLLLHHLVVDGYTWRILQPDLKAAWEQAHAGQVPELAPVPTSFATWAAELARAATDPAREAELPHWRRTLAADRGELGLRPLDPATDTVRTLEHLRVQLPPEVTGPLLSAVVARTGASVNAVLLGALTHAFARRCREEGRSASTVVAMEGHGRELDVVPGADLSRTAGWFTSVYPVLLDGRDIDPADPGALPALVARAAENLAAVPDNGIGYGMLRHLNPRTGPELAAAGSPQVQFNYLGRFASSAPAEAAATGTEAAATEAVTEAIDAEAATEAAGAGDWSTAPETRGFSGGRDLDMPVGYLLDITVSAADGPDGPVLDTGMVWPREALAESWVRTFAADWLAALAELVRACTTAGPRE</sequence>
<protein>
    <submittedName>
        <fullName evidence="8">Amino acid adenylation domain-containing protein</fullName>
    </submittedName>
</protein>
<dbReference type="NCBIfam" id="TIGR01733">
    <property type="entry name" value="AA-adenyl-dom"/>
    <property type="match status" value="4"/>
</dbReference>
<dbReference type="Pfam" id="PF00550">
    <property type="entry name" value="PP-binding"/>
    <property type="match status" value="4"/>
</dbReference>
<comment type="cofactor">
    <cofactor evidence="1">
        <name>pantetheine 4'-phosphate</name>
        <dbReference type="ChEBI" id="CHEBI:47942"/>
    </cofactor>
</comment>
<dbReference type="CDD" id="cd17646">
    <property type="entry name" value="A_NRPS_AB3403-like"/>
    <property type="match status" value="1"/>
</dbReference>
<name>A0ABX1H9A0_9ACTN</name>
<keyword evidence="3" id="KW-0597">Phosphoprotein</keyword>
<dbReference type="Gene3D" id="3.40.50.12780">
    <property type="entry name" value="N-terminal domain of ligase-like"/>
    <property type="match status" value="1"/>
</dbReference>
<dbReference type="InterPro" id="IPR020806">
    <property type="entry name" value="PKS_PP-bd"/>
</dbReference>
<dbReference type="Gene3D" id="1.10.1200.10">
    <property type="entry name" value="ACP-like"/>
    <property type="match status" value="4"/>
</dbReference>
<dbReference type="InterPro" id="IPR020845">
    <property type="entry name" value="AMP-binding_CS"/>
</dbReference>
<dbReference type="InterPro" id="IPR042099">
    <property type="entry name" value="ANL_N_sf"/>
</dbReference>
<dbReference type="InterPro" id="IPR010071">
    <property type="entry name" value="AA_adenyl_dom"/>
</dbReference>
<dbReference type="InterPro" id="IPR006162">
    <property type="entry name" value="Ppantetheine_attach_site"/>
</dbReference>
<dbReference type="PANTHER" id="PTHR45527:SF1">
    <property type="entry name" value="FATTY ACID SYNTHASE"/>
    <property type="match status" value="1"/>
</dbReference>
<dbReference type="PROSITE" id="PS00455">
    <property type="entry name" value="AMP_BINDING"/>
    <property type="match status" value="4"/>
</dbReference>
<proteinExistence type="predicted"/>
<evidence type="ECO:0000313" key="8">
    <source>
        <dbReference type="EMBL" id="NKI43819.1"/>
    </source>
</evidence>
<dbReference type="InterPro" id="IPR025110">
    <property type="entry name" value="AMP-bd_C"/>
</dbReference>
<reference evidence="8 9" key="1">
    <citation type="submission" date="2020-04" db="EMBL/GenBank/DDBJ databases">
        <title>Phylogenetic Diversity and Antibacterial Activity against Ralstonia solanacearum of Endophytic Actinomycete Isolated from Moss.</title>
        <authorList>
            <person name="Zhuang X."/>
        </authorList>
    </citation>
    <scope>NUCLEOTIDE SEQUENCE [LARGE SCALE GENOMIC DNA]</scope>
    <source>
        <strain evidence="8 9">LD120</strain>
    </source>
</reference>
<comment type="caution">
    <text evidence="8">The sequence shown here is derived from an EMBL/GenBank/DDBJ whole genome shotgun (WGS) entry which is preliminary data.</text>
</comment>
<feature type="domain" description="Carrier" evidence="7">
    <location>
        <begin position="3520"/>
        <end position="3594"/>
    </location>
</feature>
<evidence type="ECO:0000256" key="5">
    <source>
        <dbReference type="ARBA" id="ARBA00023194"/>
    </source>
</evidence>
<dbReference type="PROSITE" id="PS50075">
    <property type="entry name" value="CARRIER"/>
    <property type="match status" value="4"/>
</dbReference>
<evidence type="ECO:0000256" key="3">
    <source>
        <dbReference type="ARBA" id="ARBA00022553"/>
    </source>
</evidence>
<dbReference type="NCBIfam" id="NF003417">
    <property type="entry name" value="PRK04813.1"/>
    <property type="match status" value="4"/>
</dbReference>
<dbReference type="CDD" id="cd19543">
    <property type="entry name" value="DCL_NRPS"/>
    <property type="match status" value="1"/>
</dbReference>
<dbReference type="Proteomes" id="UP000772196">
    <property type="component" value="Unassembled WGS sequence"/>
</dbReference>
<dbReference type="Pfam" id="PF00668">
    <property type="entry name" value="Condensation"/>
    <property type="match status" value="7"/>
</dbReference>
<feature type="region of interest" description="Disordered" evidence="6">
    <location>
        <begin position="583"/>
        <end position="607"/>
    </location>
</feature>
<keyword evidence="2" id="KW-0596">Phosphopantetheine</keyword>
<evidence type="ECO:0000313" key="9">
    <source>
        <dbReference type="Proteomes" id="UP000772196"/>
    </source>
</evidence>
<dbReference type="SUPFAM" id="SSF47336">
    <property type="entry name" value="ACP-like"/>
    <property type="match status" value="4"/>
</dbReference>
<organism evidence="8 9">
    <name type="scientific">Streptomyces physcomitrii</name>
    <dbReference type="NCBI Taxonomy" id="2724184"/>
    <lineage>
        <taxon>Bacteria</taxon>
        <taxon>Bacillati</taxon>
        <taxon>Actinomycetota</taxon>
        <taxon>Actinomycetes</taxon>
        <taxon>Kitasatosporales</taxon>
        <taxon>Streptomycetaceae</taxon>
        <taxon>Streptomyces</taxon>
    </lineage>
</organism>
<dbReference type="InterPro" id="IPR036736">
    <property type="entry name" value="ACP-like_sf"/>
</dbReference>
<dbReference type="NCBIfam" id="TIGR01720">
    <property type="entry name" value="NRPS-para261"/>
    <property type="match status" value="3"/>
</dbReference>
<dbReference type="CDD" id="cd05930">
    <property type="entry name" value="A_NRPS"/>
    <property type="match status" value="2"/>
</dbReference>
<dbReference type="InterPro" id="IPR045851">
    <property type="entry name" value="AMP-bd_C_sf"/>
</dbReference>
<evidence type="ECO:0000256" key="2">
    <source>
        <dbReference type="ARBA" id="ARBA00022450"/>
    </source>
</evidence>
<feature type="domain" description="Carrier" evidence="7">
    <location>
        <begin position="5069"/>
        <end position="5143"/>
    </location>
</feature>
<dbReference type="Pfam" id="PF13193">
    <property type="entry name" value="AMP-binding_C"/>
    <property type="match status" value="4"/>
</dbReference>
<dbReference type="Gene3D" id="2.30.38.10">
    <property type="entry name" value="Luciferase, Domain 3"/>
    <property type="match status" value="3"/>
</dbReference>
<evidence type="ECO:0000259" key="7">
    <source>
        <dbReference type="PROSITE" id="PS50075"/>
    </source>
</evidence>
<dbReference type="PROSITE" id="PS00012">
    <property type="entry name" value="PHOSPHOPANTETHEINE"/>
    <property type="match status" value="4"/>
</dbReference>
<dbReference type="PANTHER" id="PTHR45527">
    <property type="entry name" value="NONRIBOSOMAL PEPTIDE SYNTHETASE"/>
    <property type="match status" value="1"/>
</dbReference>
<dbReference type="SMART" id="SM00823">
    <property type="entry name" value="PKS_PP"/>
    <property type="match status" value="4"/>
</dbReference>
<dbReference type="InterPro" id="IPR000873">
    <property type="entry name" value="AMP-dep_synth/lig_dom"/>
</dbReference>
<feature type="domain" description="Carrier" evidence="7">
    <location>
        <begin position="971"/>
        <end position="1045"/>
    </location>
</feature>
<keyword evidence="9" id="KW-1185">Reference proteome</keyword>
<evidence type="ECO:0000256" key="6">
    <source>
        <dbReference type="SAM" id="MobiDB-lite"/>
    </source>
</evidence>